<dbReference type="GO" id="GO:0016020">
    <property type="term" value="C:membrane"/>
    <property type="evidence" value="ECO:0007669"/>
    <property type="project" value="UniProtKB-SubCell"/>
</dbReference>
<keyword evidence="6 15" id="KW-0812">Transmembrane</keyword>
<evidence type="ECO:0000256" key="5">
    <source>
        <dbReference type="ARBA" id="ARBA00022679"/>
    </source>
</evidence>
<dbReference type="InterPro" id="IPR053238">
    <property type="entry name" value="RING-H2_zinc_finger"/>
</dbReference>
<evidence type="ECO:0000256" key="4">
    <source>
        <dbReference type="ARBA" id="ARBA00012483"/>
    </source>
</evidence>
<gene>
    <name evidence="17" type="ORF">ANE_LOCUS20266</name>
</gene>
<evidence type="ECO:0000313" key="17">
    <source>
        <dbReference type="EMBL" id="VVB09822.1"/>
    </source>
</evidence>
<name>A0A565C850_9BRAS</name>
<protein>
    <recommendedName>
        <fullName evidence="4">RING-type E3 ubiquitin transferase</fullName>
        <ecNumber evidence="4">2.3.2.27</ecNumber>
    </recommendedName>
</protein>
<dbReference type="AlphaFoldDB" id="A0A565C850"/>
<keyword evidence="5" id="KW-0808">Transferase</keyword>
<dbReference type="Pfam" id="PF13639">
    <property type="entry name" value="zf-RING_2"/>
    <property type="match status" value="1"/>
</dbReference>
<dbReference type="EC" id="2.3.2.27" evidence="4"/>
<evidence type="ECO:0000256" key="10">
    <source>
        <dbReference type="ARBA" id="ARBA00022833"/>
    </source>
</evidence>
<dbReference type="SUPFAM" id="SSF57850">
    <property type="entry name" value="RING/U-box"/>
    <property type="match status" value="1"/>
</dbReference>
<keyword evidence="12 15" id="KW-0472">Membrane</keyword>
<dbReference type="EMBL" id="CABITT030000007">
    <property type="protein sequence ID" value="VVB09822.1"/>
    <property type="molecule type" value="Genomic_DNA"/>
</dbReference>
<dbReference type="SMART" id="SM00184">
    <property type="entry name" value="RING"/>
    <property type="match status" value="1"/>
</dbReference>
<dbReference type="GO" id="GO:0008270">
    <property type="term" value="F:zinc ion binding"/>
    <property type="evidence" value="ECO:0007669"/>
    <property type="project" value="UniProtKB-KW"/>
</dbReference>
<evidence type="ECO:0000256" key="13">
    <source>
        <dbReference type="ARBA" id="ARBA00024209"/>
    </source>
</evidence>
<organism evidence="17 18">
    <name type="scientific">Arabis nemorensis</name>
    <dbReference type="NCBI Taxonomy" id="586526"/>
    <lineage>
        <taxon>Eukaryota</taxon>
        <taxon>Viridiplantae</taxon>
        <taxon>Streptophyta</taxon>
        <taxon>Embryophyta</taxon>
        <taxon>Tracheophyta</taxon>
        <taxon>Spermatophyta</taxon>
        <taxon>Magnoliopsida</taxon>
        <taxon>eudicotyledons</taxon>
        <taxon>Gunneridae</taxon>
        <taxon>Pentapetalae</taxon>
        <taxon>rosids</taxon>
        <taxon>malvids</taxon>
        <taxon>Brassicales</taxon>
        <taxon>Brassicaceae</taxon>
        <taxon>Arabideae</taxon>
        <taxon>Arabis</taxon>
    </lineage>
</organism>
<evidence type="ECO:0000256" key="3">
    <source>
        <dbReference type="ARBA" id="ARBA00004906"/>
    </source>
</evidence>
<reference evidence="17" key="1">
    <citation type="submission" date="2019-07" db="EMBL/GenBank/DDBJ databases">
        <authorList>
            <person name="Dittberner H."/>
        </authorList>
    </citation>
    <scope>NUCLEOTIDE SEQUENCE [LARGE SCALE GENOMIC DNA]</scope>
</reference>
<sequence length="308" mass="34587">MTRVDGFNSHRWIIFFHVAFIVQSKVNAQSGQAPSPKTSAFAVLITVFFLIGLLSVCIRHCSRSNPRSSTRYYRHHRAHGDCSRRGGLDDAVVESFPVFSYSSVKESKIGSGDLECAICLNELEDRETVRLLPICNHLFHIDCIDAWLYSHATCPVCRSDLTAKCEENDTETRSPIRDQVAIDISTEDSEKSHHRVRLGFEIAGKFPRSNSTGHSIGRFGDCTERFTLRLPDDVKRRIMAAKGRRLKRARSFDGVLTAEGRGEESSYTVGSGEKSDRVKWVDRLGLFVTKSNSGSVRSQKSNGEPLKW</sequence>
<feature type="transmembrane region" description="Helical" evidence="15">
    <location>
        <begin position="38"/>
        <end position="58"/>
    </location>
</feature>
<dbReference type="PANTHER" id="PTHR14155">
    <property type="entry name" value="RING FINGER DOMAIN-CONTAINING"/>
    <property type="match status" value="1"/>
</dbReference>
<evidence type="ECO:0000256" key="1">
    <source>
        <dbReference type="ARBA" id="ARBA00000900"/>
    </source>
</evidence>
<evidence type="ECO:0000256" key="6">
    <source>
        <dbReference type="ARBA" id="ARBA00022692"/>
    </source>
</evidence>
<comment type="catalytic activity">
    <reaction evidence="1">
        <text>S-ubiquitinyl-[E2 ubiquitin-conjugating enzyme]-L-cysteine + [acceptor protein]-L-lysine = [E2 ubiquitin-conjugating enzyme]-L-cysteine + N(6)-ubiquitinyl-[acceptor protein]-L-lysine.</text>
        <dbReference type="EC" id="2.3.2.27"/>
    </reaction>
</comment>
<dbReference type="Proteomes" id="UP000489600">
    <property type="component" value="Unassembled WGS sequence"/>
</dbReference>
<keyword evidence="18" id="KW-1185">Reference proteome</keyword>
<comment type="caution">
    <text evidence="17">The sequence shown here is derived from an EMBL/GenBank/DDBJ whole genome shotgun (WGS) entry which is preliminary data.</text>
</comment>
<feature type="domain" description="RING-type" evidence="16">
    <location>
        <begin position="116"/>
        <end position="158"/>
    </location>
</feature>
<evidence type="ECO:0000313" key="18">
    <source>
        <dbReference type="Proteomes" id="UP000489600"/>
    </source>
</evidence>
<dbReference type="InterPro" id="IPR001841">
    <property type="entry name" value="Znf_RING"/>
</dbReference>
<keyword evidence="8 14" id="KW-0863">Zinc-finger</keyword>
<keyword evidence="9" id="KW-0833">Ubl conjugation pathway</keyword>
<dbReference type="OrthoDB" id="8062037at2759"/>
<evidence type="ECO:0000256" key="9">
    <source>
        <dbReference type="ARBA" id="ARBA00022786"/>
    </source>
</evidence>
<comment type="subcellular location">
    <subcellularLocation>
        <location evidence="2">Membrane</location>
        <topology evidence="2">Single-pass membrane protein</topology>
    </subcellularLocation>
</comment>
<evidence type="ECO:0000256" key="12">
    <source>
        <dbReference type="ARBA" id="ARBA00023136"/>
    </source>
</evidence>
<dbReference type="InterPro" id="IPR013083">
    <property type="entry name" value="Znf_RING/FYVE/PHD"/>
</dbReference>
<comment type="pathway">
    <text evidence="3">Protein modification; protein ubiquitination.</text>
</comment>
<accession>A0A565C850</accession>
<dbReference type="Gene3D" id="3.30.40.10">
    <property type="entry name" value="Zinc/RING finger domain, C3HC4 (zinc finger)"/>
    <property type="match status" value="1"/>
</dbReference>
<evidence type="ECO:0000256" key="2">
    <source>
        <dbReference type="ARBA" id="ARBA00004167"/>
    </source>
</evidence>
<comment type="similarity">
    <text evidence="13">Belongs to the RING-type zinc finger family. ATL subfamily.</text>
</comment>
<keyword evidence="10" id="KW-0862">Zinc</keyword>
<evidence type="ECO:0000259" key="16">
    <source>
        <dbReference type="PROSITE" id="PS50089"/>
    </source>
</evidence>
<evidence type="ECO:0000256" key="15">
    <source>
        <dbReference type="SAM" id="Phobius"/>
    </source>
</evidence>
<keyword evidence="11 15" id="KW-1133">Transmembrane helix</keyword>
<dbReference type="CDD" id="cd16461">
    <property type="entry name" value="RING-H2_EL5-like"/>
    <property type="match status" value="1"/>
</dbReference>
<evidence type="ECO:0000256" key="8">
    <source>
        <dbReference type="ARBA" id="ARBA00022771"/>
    </source>
</evidence>
<proteinExistence type="inferred from homology"/>
<dbReference type="GO" id="GO:0061630">
    <property type="term" value="F:ubiquitin protein ligase activity"/>
    <property type="evidence" value="ECO:0007669"/>
    <property type="project" value="UniProtKB-EC"/>
</dbReference>
<evidence type="ECO:0000256" key="11">
    <source>
        <dbReference type="ARBA" id="ARBA00022989"/>
    </source>
</evidence>
<dbReference type="PROSITE" id="PS50089">
    <property type="entry name" value="ZF_RING_2"/>
    <property type="match status" value="1"/>
</dbReference>
<keyword evidence="7" id="KW-0479">Metal-binding</keyword>
<evidence type="ECO:0000256" key="7">
    <source>
        <dbReference type="ARBA" id="ARBA00022723"/>
    </source>
</evidence>
<dbReference type="PANTHER" id="PTHR14155:SF507">
    <property type="entry name" value="RING-H2 FINGER PROTEIN ATL32"/>
    <property type="match status" value="1"/>
</dbReference>
<evidence type="ECO:0000256" key="14">
    <source>
        <dbReference type="PROSITE-ProRule" id="PRU00175"/>
    </source>
</evidence>
<dbReference type="FunFam" id="3.30.40.10:FF:000187">
    <property type="entry name" value="E3 ubiquitin-protein ligase ATL6"/>
    <property type="match status" value="1"/>
</dbReference>